<dbReference type="InterPro" id="IPR023614">
    <property type="entry name" value="Porin_dom_sf"/>
</dbReference>
<dbReference type="RefSeq" id="WP_373655849.1">
    <property type="nucleotide sequence ID" value="NZ_JBGUAW010000006.1"/>
</dbReference>
<keyword evidence="4" id="KW-1185">Reference proteome</keyword>
<feature type="chain" id="PRO_5045218297" evidence="1">
    <location>
        <begin position="25"/>
        <end position="428"/>
    </location>
</feature>
<dbReference type="InterPro" id="IPR033900">
    <property type="entry name" value="Gram_neg_porin_domain"/>
</dbReference>
<evidence type="ECO:0000256" key="1">
    <source>
        <dbReference type="SAM" id="SignalP"/>
    </source>
</evidence>
<name>A0ABV4TY29_9GAMM</name>
<organism evidence="3 4">
    <name type="scientific">Thiohalorhabdus methylotrophus</name>
    <dbReference type="NCBI Taxonomy" id="3242694"/>
    <lineage>
        <taxon>Bacteria</taxon>
        <taxon>Pseudomonadati</taxon>
        <taxon>Pseudomonadota</taxon>
        <taxon>Gammaproteobacteria</taxon>
        <taxon>Thiohalorhabdales</taxon>
        <taxon>Thiohalorhabdaceae</taxon>
        <taxon>Thiohalorhabdus</taxon>
    </lineage>
</organism>
<accession>A0ABV4TY29</accession>
<feature type="domain" description="Porin" evidence="2">
    <location>
        <begin position="13"/>
        <end position="408"/>
    </location>
</feature>
<feature type="signal peptide" evidence="1">
    <location>
        <begin position="1"/>
        <end position="24"/>
    </location>
</feature>
<keyword evidence="1" id="KW-0732">Signal</keyword>
<reference evidence="3 4" key="1">
    <citation type="submission" date="2024-08" db="EMBL/GenBank/DDBJ databases">
        <title>Whole-genome sequencing of halo(alkali)philic microorganisms from hypersaline lakes.</title>
        <authorList>
            <person name="Sorokin D.Y."/>
            <person name="Merkel A.Y."/>
            <person name="Messina E."/>
            <person name="Yakimov M."/>
        </authorList>
    </citation>
    <scope>NUCLEOTIDE SEQUENCE [LARGE SCALE GENOMIC DNA]</scope>
    <source>
        <strain evidence="3 4">Cl-TMA</strain>
    </source>
</reference>
<proteinExistence type="predicted"/>
<dbReference type="Gene3D" id="2.40.160.10">
    <property type="entry name" value="Porin"/>
    <property type="match status" value="1"/>
</dbReference>
<protein>
    <submittedName>
        <fullName evidence="3">Porin</fullName>
    </submittedName>
</protein>
<sequence>MHYKSLSVAAAGALLMSAATSSQAASWEAGDWTLSMSGQVNVHAAMTSCESASSAVSVDAGLACAQATSSTDQDNFSVQNGLLPASFVFGASTVQNGWDLHAQLGLYPGIATNDTLGGGGPNLRGGGAGQNTGLGSTGLDVRQVFLKFGKDEVGTFKLGRDYGIFGFDAIINDMTIQGMGPIHGSVGAPANTTLGSIGVGYLYTDTLAQVNYTTPNFSGFTATVGVFEPLDTFSLADITASNAQGTISSSTTGQLVETPGYHGRVKYRYGAEMVEGFVSASFIQQDMPAVGNNGSESTGYDVTATLNVADLSLLGSYYAGEGLGTTALFFDGFDGQGDKRDSDGFLAQATYAFGDTKLGVNYGVSNLDQTDNDPDTLLDKHEKYTVGVYHNMTDNLLLVGEYSDFTAENHNGNDNSSSNYSVGAVLSF</sequence>
<dbReference type="SUPFAM" id="SSF56935">
    <property type="entry name" value="Porins"/>
    <property type="match status" value="1"/>
</dbReference>
<evidence type="ECO:0000259" key="2">
    <source>
        <dbReference type="Pfam" id="PF13609"/>
    </source>
</evidence>
<gene>
    <name evidence="3" type="ORF">ACERLL_09520</name>
</gene>
<dbReference type="EMBL" id="JBGUAW010000006">
    <property type="protein sequence ID" value="MFA9461061.1"/>
    <property type="molecule type" value="Genomic_DNA"/>
</dbReference>
<evidence type="ECO:0000313" key="3">
    <source>
        <dbReference type="EMBL" id="MFA9461061.1"/>
    </source>
</evidence>
<dbReference type="Proteomes" id="UP001575181">
    <property type="component" value="Unassembled WGS sequence"/>
</dbReference>
<dbReference type="Pfam" id="PF13609">
    <property type="entry name" value="Porin_4"/>
    <property type="match status" value="1"/>
</dbReference>
<comment type="caution">
    <text evidence="3">The sequence shown here is derived from an EMBL/GenBank/DDBJ whole genome shotgun (WGS) entry which is preliminary data.</text>
</comment>
<evidence type="ECO:0000313" key="4">
    <source>
        <dbReference type="Proteomes" id="UP001575181"/>
    </source>
</evidence>